<name>A0A6F9DBQ8_9ASCI</name>
<comment type="catalytic activity">
    <reaction evidence="16">
        <text>(5Z,8Z,11Z,14Z)-eicosatetraenamide + H2O = (5Z,8Z,11Z,14Z)-eicosatetraenoate + NH4(+)</text>
        <dbReference type="Rhea" id="RHEA:63016"/>
        <dbReference type="ChEBI" id="CHEBI:15377"/>
        <dbReference type="ChEBI" id="CHEBI:28938"/>
        <dbReference type="ChEBI" id="CHEBI:32395"/>
        <dbReference type="ChEBI" id="CHEBI:137830"/>
    </reaction>
    <physiologicalReaction direction="left-to-right" evidence="16">
        <dbReference type="Rhea" id="RHEA:63017"/>
    </physiologicalReaction>
</comment>
<comment type="catalytic activity">
    <reaction evidence="26">
        <text>(6Z)-octadecenamide + H2O = (6Z)-octadecenoate + NH4(+)</text>
        <dbReference type="Rhea" id="RHEA:63008"/>
        <dbReference type="ChEBI" id="CHEBI:15377"/>
        <dbReference type="ChEBI" id="CHEBI:28938"/>
        <dbReference type="ChEBI" id="CHEBI:32375"/>
        <dbReference type="ChEBI" id="CHEBI:146168"/>
    </reaction>
    <physiologicalReaction direction="left-to-right" evidence="26">
        <dbReference type="Rhea" id="RHEA:63009"/>
    </physiologicalReaction>
</comment>
<comment type="catalytic activity">
    <reaction evidence="21">
        <text>N-docosanoyl-taurine + H2O = docosanoate + taurine</text>
        <dbReference type="Rhea" id="RHEA:63156"/>
        <dbReference type="ChEBI" id="CHEBI:15377"/>
        <dbReference type="ChEBI" id="CHEBI:23858"/>
        <dbReference type="ChEBI" id="CHEBI:146196"/>
        <dbReference type="ChEBI" id="CHEBI:507393"/>
    </reaction>
    <physiologicalReaction direction="left-to-right" evidence="21">
        <dbReference type="Rhea" id="RHEA:63157"/>
    </physiologicalReaction>
</comment>
<comment type="catalytic activity">
    <reaction evidence="22">
        <text>N-(9Z-octadecenoyl)-taurine + H2O = taurine + (9Z)-octadecenoate</text>
        <dbReference type="Rhea" id="RHEA:63148"/>
        <dbReference type="ChEBI" id="CHEBI:15377"/>
        <dbReference type="ChEBI" id="CHEBI:30823"/>
        <dbReference type="ChEBI" id="CHEBI:146191"/>
        <dbReference type="ChEBI" id="CHEBI:507393"/>
    </reaction>
    <physiologicalReaction direction="left-to-right" evidence="22">
        <dbReference type="Rhea" id="RHEA:63149"/>
    </physiologicalReaction>
</comment>
<feature type="active site" description="Acyl-ester intermediate" evidence="37">
    <location>
        <position position="245"/>
    </location>
</feature>
<comment type="catalytic activity">
    <reaction evidence="28">
        <text>N-tricosanoyl-taurine + H2O = tricosanoate + taurine</text>
        <dbReference type="Rhea" id="RHEA:63164"/>
        <dbReference type="ChEBI" id="CHEBI:15377"/>
        <dbReference type="ChEBI" id="CHEBI:79007"/>
        <dbReference type="ChEBI" id="CHEBI:146197"/>
        <dbReference type="ChEBI" id="CHEBI:507393"/>
    </reaction>
    <physiologicalReaction direction="left-to-right" evidence="28">
        <dbReference type="Rhea" id="RHEA:63165"/>
    </physiologicalReaction>
</comment>
<feature type="active site" description="Charge relay system" evidence="37">
    <location>
        <position position="221"/>
    </location>
</feature>
<proteinExistence type="evidence at transcript level"/>
<dbReference type="Gene3D" id="3.90.1300.10">
    <property type="entry name" value="Amidase signature (AS) domain"/>
    <property type="match status" value="1"/>
</dbReference>
<dbReference type="PIRSF" id="PIRSF001221">
    <property type="entry name" value="Amidase_fungi"/>
    <property type="match status" value="1"/>
</dbReference>
<evidence type="ECO:0000256" key="30">
    <source>
        <dbReference type="ARBA" id="ARBA00052818"/>
    </source>
</evidence>
<keyword evidence="4" id="KW-0597">Phosphoprotein</keyword>
<protein>
    <recommendedName>
        <fullName evidence="33">Fatty-acid amide hydrolase 1</fullName>
        <ecNumber evidence="3">3.5.1.99</ecNumber>
    </recommendedName>
    <alternativeName>
        <fullName evidence="36">Anandamide amidohydrolase 1</fullName>
    </alternativeName>
    <alternativeName>
        <fullName evidence="34">Fatty acid ester hydrolase</fullName>
    </alternativeName>
    <alternativeName>
        <fullName evidence="35">Oleamide hydrolase 1</fullName>
    </alternativeName>
</protein>
<evidence type="ECO:0000256" key="4">
    <source>
        <dbReference type="ARBA" id="ARBA00022553"/>
    </source>
</evidence>
<evidence type="ECO:0000256" key="22">
    <source>
        <dbReference type="ARBA" id="ARBA00052289"/>
    </source>
</evidence>
<evidence type="ECO:0000256" key="32">
    <source>
        <dbReference type="ARBA" id="ARBA00052906"/>
    </source>
</evidence>
<comment type="catalytic activity">
    <reaction evidence="23">
        <text>(9Z,12Z,15Z)-octadecatrienamide + H2O = (9Z,12Z,15Z)-octadecatrienoate + NH4(+)</text>
        <dbReference type="Rhea" id="RHEA:62976"/>
        <dbReference type="ChEBI" id="CHEBI:15377"/>
        <dbReference type="ChEBI" id="CHEBI:28938"/>
        <dbReference type="ChEBI" id="CHEBI:32387"/>
        <dbReference type="ChEBI" id="CHEBI:142684"/>
    </reaction>
    <physiologicalReaction direction="left-to-right" evidence="23">
        <dbReference type="Rhea" id="RHEA:62977"/>
    </physiologicalReaction>
</comment>
<comment type="catalytic activity">
    <reaction evidence="25">
        <text>N-docosanoyl-ethanolamine + H2O = docosanoate + ethanolamine</text>
        <dbReference type="Rhea" id="RHEA:63128"/>
        <dbReference type="ChEBI" id="CHEBI:15377"/>
        <dbReference type="ChEBI" id="CHEBI:23858"/>
        <dbReference type="ChEBI" id="CHEBI:57603"/>
        <dbReference type="ChEBI" id="CHEBI:146186"/>
    </reaction>
    <physiologicalReaction direction="left-to-right" evidence="25">
        <dbReference type="Rhea" id="RHEA:63129"/>
    </physiologicalReaction>
</comment>
<evidence type="ECO:0000256" key="29">
    <source>
        <dbReference type="ARBA" id="ARBA00052709"/>
    </source>
</evidence>
<dbReference type="PANTHER" id="PTHR45847">
    <property type="entry name" value="FATTY ACID AMIDE HYDROLASE"/>
    <property type="match status" value="1"/>
</dbReference>
<comment type="catalytic activity">
    <reaction evidence="14">
        <text>tetradecamide + H2O = tetradecanoate + NH4(+)</text>
        <dbReference type="Rhea" id="RHEA:62992"/>
        <dbReference type="ChEBI" id="CHEBI:15377"/>
        <dbReference type="ChEBI" id="CHEBI:28938"/>
        <dbReference type="ChEBI" id="CHEBI:30807"/>
        <dbReference type="ChEBI" id="CHEBI:137125"/>
    </reaction>
    <physiologicalReaction direction="left-to-right" evidence="14">
        <dbReference type="Rhea" id="RHEA:62993"/>
    </physiologicalReaction>
</comment>
<keyword evidence="38" id="KW-0472">Membrane</keyword>
<keyword evidence="7" id="KW-0443">Lipid metabolism</keyword>
<evidence type="ECO:0000256" key="12">
    <source>
        <dbReference type="ARBA" id="ARBA00050403"/>
    </source>
</evidence>
<accession>A0A6F9DBQ8</accession>
<comment type="catalytic activity">
    <reaction evidence="19">
        <text>N-octadecanoyl ethanolamine + H2O = octadecanoate + ethanolamine</text>
        <dbReference type="Rhea" id="RHEA:63124"/>
        <dbReference type="ChEBI" id="CHEBI:15377"/>
        <dbReference type="ChEBI" id="CHEBI:25629"/>
        <dbReference type="ChEBI" id="CHEBI:57603"/>
        <dbReference type="ChEBI" id="CHEBI:85299"/>
    </reaction>
    <physiologicalReaction direction="left-to-right" evidence="19">
        <dbReference type="Rhea" id="RHEA:63125"/>
    </physiologicalReaction>
</comment>
<evidence type="ECO:0000256" key="37">
    <source>
        <dbReference type="PIRSR" id="PIRSR001221-1"/>
    </source>
</evidence>
<evidence type="ECO:0000256" key="17">
    <source>
        <dbReference type="ARBA" id="ARBA00051311"/>
    </source>
</evidence>
<keyword evidence="5 40" id="KW-0378">Hydrolase</keyword>
<evidence type="ECO:0000256" key="20">
    <source>
        <dbReference type="ARBA" id="ARBA00051492"/>
    </source>
</evidence>
<dbReference type="GO" id="GO:0009062">
    <property type="term" value="P:fatty acid catabolic process"/>
    <property type="evidence" value="ECO:0007669"/>
    <property type="project" value="TreeGrafter"/>
</dbReference>
<evidence type="ECO:0000313" key="40">
    <source>
        <dbReference type="EMBL" id="CAB3244174.1"/>
    </source>
</evidence>
<comment type="catalytic activity">
    <reaction evidence="29">
        <text>N-(5Z,8Z,11Z,14Z)-eicosatetraenoyl-glycine + H2O = (5Z,8Z,11Z,14Z)-eicosatetraenoate + glycine</text>
        <dbReference type="Rhea" id="RHEA:64108"/>
        <dbReference type="ChEBI" id="CHEBI:15377"/>
        <dbReference type="ChEBI" id="CHEBI:32395"/>
        <dbReference type="ChEBI" id="CHEBI:57305"/>
        <dbReference type="ChEBI" id="CHEBI:59002"/>
    </reaction>
    <physiologicalReaction direction="left-to-right" evidence="29">
        <dbReference type="Rhea" id="RHEA:64109"/>
    </physiologicalReaction>
</comment>
<evidence type="ECO:0000256" key="36">
    <source>
        <dbReference type="ARBA" id="ARBA00077216"/>
    </source>
</evidence>
<dbReference type="InterPro" id="IPR052096">
    <property type="entry name" value="Endocannabinoid_amidase"/>
</dbReference>
<evidence type="ECO:0000256" key="13">
    <source>
        <dbReference type="ARBA" id="ARBA00050481"/>
    </source>
</evidence>
<keyword evidence="6" id="KW-0442">Lipid degradation</keyword>
<evidence type="ECO:0000256" key="24">
    <source>
        <dbReference type="ARBA" id="ARBA00052426"/>
    </source>
</evidence>
<evidence type="ECO:0000256" key="34">
    <source>
        <dbReference type="ARBA" id="ARBA00077111"/>
    </source>
</evidence>
<dbReference type="FunFam" id="3.90.1300.10:FF:000001">
    <property type="entry name" value="Fatty-acid amide hydrolase 1"/>
    <property type="match status" value="1"/>
</dbReference>
<comment type="catalytic activity">
    <reaction evidence="32">
        <text>(15Z)-tetracosenamide + H2O = (15Z)-tetracosenoate + NH4(+)</text>
        <dbReference type="Rhea" id="RHEA:63028"/>
        <dbReference type="ChEBI" id="CHEBI:15377"/>
        <dbReference type="ChEBI" id="CHEBI:28938"/>
        <dbReference type="ChEBI" id="CHEBI:32392"/>
        <dbReference type="ChEBI" id="CHEBI:146166"/>
    </reaction>
    <physiologicalReaction direction="left-to-right" evidence="32">
        <dbReference type="Rhea" id="RHEA:63029"/>
    </physiologicalReaction>
</comment>
<comment type="catalytic activity">
    <reaction evidence="15">
        <text>N-(15Z-tetracosenoyl)-ethanolamine + H2O = (15Z)-tetracosenoate + ethanolamine</text>
        <dbReference type="Rhea" id="RHEA:63144"/>
        <dbReference type="ChEBI" id="CHEBI:15377"/>
        <dbReference type="ChEBI" id="CHEBI:32392"/>
        <dbReference type="ChEBI" id="CHEBI:57603"/>
        <dbReference type="ChEBI" id="CHEBI:146187"/>
    </reaction>
    <physiologicalReaction direction="left-to-right" evidence="15">
        <dbReference type="Rhea" id="RHEA:63145"/>
    </physiologicalReaction>
</comment>
<evidence type="ECO:0000256" key="18">
    <source>
        <dbReference type="ARBA" id="ARBA00051346"/>
    </source>
</evidence>
<comment type="catalytic activity">
    <reaction evidence="27">
        <text>N-(15Z-tetracosenoyl)-taurine + H2O = (15Z)-tetracosenoate + taurine</text>
        <dbReference type="Rhea" id="RHEA:63160"/>
        <dbReference type="ChEBI" id="CHEBI:15377"/>
        <dbReference type="ChEBI" id="CHEBI:32392"/>
        <dbReference type="ChEBI" id="CHEBI:146198"/>
        <dbReference type="ChEBI" id="CHEBI:507393"/>
    </reaction>
    <physiologicalReaction direction="left-to-right" evidence="27">
        <dbReference type="Rhea" id="RHEA:63161"/>
    </physiologicalReaction>
</comment>
<evidence type="ECO:0000256" key="26">
    <source>
        <dbReference type="ARBA" id="ARBA00052512"/>
    </source>
</evidence>
<evidence type="ECO:0000256" key="25">
    <source>
        <dbReference type="ARBA" id="ARBA00052458"/>
    </source>
</evidence>
<evidence type="ECO:0000256" key="31">
    <source>
        <dbReference type="ARBA" id="ARBA00052857"/>
    </source>
</evidence>
<evidence type="ECO:0000256" key="9">
    <source>
        <dbReference type="ARBA" id="ARBA00048052"/>
    </source>
</evidence>
<evidence type="ECO:0000256" key="15">
    <source>
        <dbReference type="ARBA" id="ARBA00050992"/>
    </source>
</evidence>
<comment type="catalytic activity">
    <reaction evidence="9">
        <text>N-(9Z-octadecenoyl) ethanolamine + H2O = ethanolamine + (9Z)-octadecenoate</text>
        <dbReference type="Rhea" id="RHEA:45060"/>
        <dbReference type="ChEBI" id="CHEBI:15377"/>
        <dbReference type="ChEBI" id="CHEBI:30823"/>
        <dbReference type="ChEBI" id="CHEBI:57603"/>
        <dbReference type="ChEBI" id="CHEBI:71466"/>
    </reaction>
    <physiologicalReaction direction="left-to-right" evidence="9">
        <dbReference type="Rhea" id="RHEA:45061"/>
    </physiologicalReaction>
</comment>
<comment type="similarity">
    <text evidence="2">Belongs to the amidase family.</text>
</comment>
<comment type="catalytic activity">
    <reaction evidence="17">
        <text>(11Z)-eicosenamide + H2O = (11Z)-eicosenoate + NH4(+)</text>
        <dbReference type="Rhea" id="RHEA:63120"/>
        <dbReference type="ChEBI" id="CHEBI:15377"/>
        <dbReference type="ChEBI" id="CHEBI:28938"/>
        <dbReference type="ChEBI" id="CHEBI:32426"/>
        <dbReference type="ChEBI" id="CHEBI:146167"/>
    </reaction>
    <physiologicalReaction direction="left-to-right" evidence="17">
        <dbReference type="Rhea" id="RHEA:63121"/>
    </physiologicalReaction>
</comment>
<evidence type="ECO:0000256" key="1">
    <source>
        <dbReference type="ARBA" id="ARBA00000208"/>
    </source>
</evidence>
<keyword evidence="38" id="KW-0812">Transmembrane</keyword>
<evidence type="ECO:0000256" key="6">
    <source>
        <dbReference type="ARBA" id="ARBA00022963"/>
    </source>
</evidence>
<evidence type="ECO:0000256" key="23">
    <source>
        <dbReference type="ARBA" id="ARBA00052337"/>
    </source>
</evidence>
<evidence type="ECO:0000256" key="38">
    <source>
        <dbReference type="SAM" id="Phobius"/>
    </source>
</evidence>
<dbReference type="SUPFAM" id="SSF75304">
    <property type="entry name" value="Amidase signature (AS) enzymes"/>
    <property type="match status" value="1"/>
</dbReference>
<comment type="catalytic activity">
    <reaction evidence="13">
        <text>1-O-methyl-(5Z,8Z,11Z,14Z)-eicosatetraenoate + H2O = methanol + (5Z,8Z,11Z,14Z)-eicosatetraenoate + H(+)</text>
        <dbReference type="Rhea" id="RHEA:63052"/>
        <dbReference type="ChEBI" id="CHEBI:15377"/>
        <dbReference type="ChEBI" id="CHEBI:15378"/>
        <dbReference type="ChEBI" id="CHEBI:17790"/>
        <dbReference type="ChEBI" id="CHEBI:32395"/>
        <dbReference type="ChEBI" id="CHEBI:78033"/>
    </reaction>
    <physiologicalReaction direction="left-to-right" evidence="13">
        <dbReference type="Rhea" id="RHEA:63053"/>
    </physiologicalReaction>
</comment>
<evidence type="ECO:0000256" key="8">
    <source>
        <dbReference type="ARBA" id="ARBA00047450"/>
    </source>
</evidence>
<evidence type="ECO:0000256" key="16">
    <source>
        <dbReference type="ARBA" id="ARBA00051200"/>
    </source>
</evidence>
<dbReference type="InterPro" id="IPR020556">
    <property type="entry name" value="Amidase_CS"/>
</dbReference>
<dbReference type="GO" id="GO:0004040">
    <property type="term" value="F:amidase activity"/>
    <property type="evidence" value="ECO:0007669"/>
    <property type="project" value="TreeGrafter"/>
</dbReference>
<comment type="catalytic activity">
    <reaction evidence="31">
        <text>(8Z,11Z,14Z)-eicosatrienamide + H2O = (8Z,11Z,14Z)-eicosatrienoate + NH4(+)</text>
        <dbReference type="Rhea" id="RHEA:62996"/>
        <dbReference type="ChEBI" id="CHEBI:15377"/>
        <dbReference type="ChEBI" id="CHEBI:28938"/>
        <dbReference type="ChEBI" id="CHEBI:71589"/>
        <dbReference type="ChEBI" id="CHEBI:146163"/>
    </reaction>
    <physiologicalReaction direction="left-to-right" evidence="31">
        <dbReference type="Rhea" id="RHEA:62997"/>
    </physiologicalReaction>
</comment>
<reference evidence="40" key="1">
    <citation type="submission" date="2020-04" db="EMBL/GenBank/DDBJ databases">
        <authorList>
            <person name="Neveu A P."/>
        </authorList>
    </citation>
    <scope>NUCLEOTIDE SEQUENCE</scope>
    <source>
        <tissue evidence="40">Whole embryo</tissue>
    </source>
</reference>
<dbReference type="InterPro" id="IPR036928">
    <property type="entry name" value="AS_sf"/>
</dbReference>
<comment type="catalytic activity">
    <reaction evidence="10">
        <text>N-(5Z,8Z,11Z,14Z-eicosatetraenoyl)-ethanolamine + H2O = ethanolamine + (5Z,8Z,11Z,14Z)-eicosatetraenoate</text>
        <dbReference type="Rhea" id="RHEA:26136"/>
        <dbReference type="ChEBI" id="CHEBI:2700"/>
        <dbReference type="ChEBI" id="CHEBI:15377"/>
        <dbReference type="ChEBI" id="CHEBI:32395"/>
        <dbReference type="ChEBI" id="CHEBI:57603"/>
        <dbReference type="EC" id="3.5.1.99"/>
    </reaction>
    <physiologicalReaction direction="left-to-right" evidence="10">
        <dbReference type="Rhea" id="RHEA:26137"/>
    </physiologicalReaction>
</comment>
<dbReference type="PROSITE" id="PS00571">
    <property type="entry name" value="AMIDASES"/>
    <property type="match status" value="1"/>
</dbReference>
<feature type="active site" description="Charge relay system" evidence="37">
    <location>
        <position position="146"/>
    </location>
</feature>
<evidence type="ECO:0000256" key="27">
    <source>
        <dbReference type="ARBA" id="ARBA00052514"/>
    </source>
</evidence>
<comment type="catalytic activity">
    <reaction evidence="12">
        <text>(11Z,14Z)-eicosadienamide + H2O = (11Z,14Z)-eicosadienoate + NH4(+)</text>
        <dbReference type="Rhea" id="RHEA:63004"/>
        <dbReference type="ChEBI" id="CHEBI:15377"/>
        <dbReference type="ChEBI" id="CHEBI:28938"/>
        <dbReference type="ChEBI" id="CHEBI:77220"/>
        <dbReference type="ChEBI" id="CHEBI:146165"/>
    </reaction>
    <physiologicalReaction direction="left-to-right" evidence="12">
        <dbReference type="Rhea" id="RHEA:63005"/>
    </physiologicalReaction>
</comment>
<comment type="catalytic activity">
    <reaction evidence="18">
        <text>N-(9Z-hexadecenoyl) ethanolamine + H2O = (9Z)-hexadecenoate + ethanolamine</text>
        <dbReference type="Rhea" id="RHEA:35563"/>
        <dbReference type="ChEBI" id="CHEBI:15377"/>
        <dbReference type="ChEBI" id="CHEBI:32372"/>
        <dbReference type="ChEBI" id="CHEBI:57603"/>
        <dbReference type="ChEBI" id="CHEBI:71465"/>
    </reaction>
    <physiologicalReaction direction="left-to-right" evidence="18">
        <dbReference type="Rhea" id="RHEA:35564"/>
    </physiologicalReaction>
</comment>
<evidence type="ECO:0000256" key="7">
    <source>
        <dbReference type="ARBA" id="ARBA00023098"/>
    </source>
</evidence>
<organism evidence="40">
    <name type="scientific">Phallusia mammillata</name>
    <dbReference type="NCBI Taxonomy" id="59560"/>
    <lineage>
        <taxon>Eukaryota</taxon>
        <taxon>Metazoa</taxon>
        <taxon>Chordata</taxon>
        <taxon>Tunicata</taxon>
        <taxon>Ascidiacea</taxon>
        <taxon>Phlebobranchia</taxon>
        <taxon>Ascidiidae</taxon>
        <taxon>Phallusia</taxon>
    </lineage>
</organism>
<evidence type="ECO:0000256" key="35">
    <source>
        <dbReference type="ARBA" id="ARBA00077157"/>
    </source>
</evidence>
<dbReference type="GO" id="GO:0017064">
    <property type="term" value="F:fatty acid amide hydrolase activity"/>
    <property type="evidence" value="ECO:0007669"/>
    <property type="project" value="UniProtKB-EC"/>
</dbReference>
<comment type="catalytic activity">
    <reaction evidence="1">
        <text>(9Z)-octadecenamide + H2O = (9Z)-octadecenoate + NH4(+)</text>
        <dbReference type="Rhea" id="RHEA:26506"/>
        <dbReference type="ChEBI" id="CHEBI:15377"/>
        <dbReference type="ChEBI" id="CHEBI:28938"/>
        <dbReference type="ChEBI" id="CHEBI:30823"/>
        <dbReference type="ChEBI" id="CHEBI:116314"/>
        <dbReference type="EC" id="3.5.1.99"/>
    </reaction>
    <physiologicalReaction direction="left-to-right" evidence="1">
        <dbReference type="Rhea" id="RHEA:26507"/>
    </physiologicalReaction>
</comment>
<evidence type="ECO:0000256" key="14">
    <source>
        <dbReference type="ARBA" id="ARBA00050766"/>
    </source>
</evidence>
<dbReference type="AlphaFoldDB" id="A0A6F9DBQ8"/>
<evidence type="ECO:0000256" key="10">
    <source>
        <dbReference type="ARBA" id="ARBA00048606"/>
    </source>
</evidence>
<feature type="domain" description="Amidase" evidence="39">
    <location>
        <begin position="95"/>
        <end position="574"/>
    </location>
</feature>
<dbReference type="EMBL" id="LR784995">
    <property type="protein sequence ID" value="CAB3244174.1"/>
    <property type="molecule type" value="mRNA"/>
</dbReference>
<evidence type="ECO:0000259" key="39">
    <source>
        <dbReference type="Pfam" id="PF01425"/>
    </source>
</evidence>
<dbReference type="Pfam" id="PF01425">
    <property type="entry name" value="Amidase"/>
    <property type="match status" value="1"/>
</dbReference>
<dbReference type="EC" id="3.5.1.99" evidence="3"/>
<comment type="catalytic activity">
    <reaction evidence="8">
        <text>(9Z)-octadecenoate + glycine = N-(9Z-octadecenoyl)glycine + H2O</text>
        <dbReference type="Rhea" id="RHEA:51316"/>
        <dbReference type="ChEBI" id="CHEBI:15377"/>
        <dbReference type="ChEBI" id="CHEBI:30823"/>
        <dbReference type="ChEBI" id="CHEBI:57305"/>
        <dbReference type="ChEBI" id="CHEBI:133992"/>
    </reaction>
    <physiologicalReaction direction="right-to-left" evidence="8">
        <dbReference type="Rhea" id="RHEA:51318"/>
    </physiologicalReaction>
</comment>
<evidence type="ECO:0000256" key="5">
    <source>
        <dbReference type="ARBA" id="ARBA00022801"/>
    </source>
</evidence>
<comment type="catalytic activity">
    <reaction evidence="11">
        <text>N-(5Z,8Z,11Z,14Z-eicosatetraenoyl)-L-serine + H2O = (5Z,8Z,11Z,14Z)-eicosatetraenoate + L-serine</text>
        <dbReference type="Rhea" id="RHEA:64116"/>
        <dbReference type="ChEBI" id="CHEBI:15377"/>
        <dbReference type="ChEBI" id="CHEBI:32395"/>
        <dbReference type="ChEBI" id="CHEBI:33384"/>
        <dbReference type="ChEBI" id="CHEBI:149697"/>
    </reaction>
    <physiologicalReaction direction="left-to-right" evidence="11">
        <dbReference type="Rhea" id="RHEA:64117"/>
    </physiologicalReaction>
</comment>
<evidence type="ECO:0000256" key="19">
    <source>
        <dbReference type="ARBA" id="ARBA00051454"/>
    </source>
</evidence>
<evidence type="ECO:0000256" key="33">
    <source>
        <dbReference type="ARBA" id="ARBA00073178"/>
    </source>
</evidence>
<evidence type="ECO:0000256" key="28">
    <source>
        <dbReference type="ARBA" id="ARBA00052634"/>
    </source>
</evidence>
<dbReference type="InterPro" id="IPR023631">
    <property type="entry name" value="Amidase_dom"/>
</dbReference>
<comment type="catalytic activity">
    <reaction evidence="20">
        <text>N-tetracosanoyl-taurine + H2O = tetracosanoate + taurine</text>
        <dbReference type="Rhea" id="RHEA:63140"/>
        <dbReference type="ChEBI" id="CHEBI:15377"/>
        <dbReference type="ChEBI" id="CHEBI:31014"/>
        <dbReference type="ChEBI" id="CHEBI:132049"/>
        <dbReference type="ChEBI" id="CHEBI:507393"/>
    </reaction>
    <physiologicalReaction direction="left-to-right" evidence="20">
        <dbReference type="Rhea" id="RHEA:63141"/>
    </physiologicalReaction>
</comment>
<keyword evidence="38" id="KW-1133">Transmembrane helix</keyword>
<evidence type="ECO:0000256" key="21">
    <source>
        <dbReference type="ARBA" id="ARBA00051914"/>
    </source>
</evidence>
<feature type="transmembrane region" description="Helical" evidence="38">
    <location>
        <begin position="12"/>
        <end position="33"/>
    </location>
</feature>
<gene>
    <name evidence="40" type="primary">Faah-002</name>
</gene>
<evidence type="ECO:0000256" key="2">
    <source>
        <dbReference type="ARBA" id="ARBA00009199"/>
    </source>
</evidence>
<evidence type="ECO:0000256" key="11">
    <source>
        <dbReference type="ARBA" id="ARBA00050294"/>
    </source>
</evidence>
<evidence type="ECO:0000256" key="3">
    <source>
        <dbReference type="ARBA" id="ARBA00012112"/>
    </source>
</evidence>
<dbReference type="PANTHER" id="PTHR45847:SF6">
    <property type="entry name" value="FATTY ACID AMIDE HYDROLASE"/>
    <property type="match status" value="1"/>
</dbReference>
<comment type="catalytic activity">
    <reaction evidence="30">
        <text>(11Z,14Z,17Z)-eicosatrienamide + H2O = (11Z,14Z,17Z)-eicosatrienoate + NH4(+)</text>
        <dbReference type="Rhea" id="RHEA:63000"/>
        <dbReference type="ChEBI" id="CHEBI:15377"/>
        <dbReference type="ChEBI" id="CHEBI:28938"/>
        <dbReference type="ChEBI" id="CHEBI:77223"/>
        <dbReference type="ChEBI" id="CHEBI:146164"/>
    </reaction>
    <physiologicalReaction direction="left-to-right" evidence="30">
        <dbReference type="Rhea" id="RHEA:63001"/>
    </physiologicalReaction>
</comment>
<comment type="catalytic activity">
    <reaction evidence="24">
        <text>(9Z,12Z)-octadecadienamide + H2O = (9Z,12Z)-octadecadienoate + NH4(+)</text>
        <dbReference type="Rhea" id="RHEA:63020"/>
        <dbReference type="ChEBI" id="CHEBI:15377"/>
        <dbReference type="ChEBI" id="CHEBI:28938"/>
        <dbReference type="ChEBI" id="CHEBI:30245"/>
        <dbReference type="ChEBI" id="CHEBI:82984"/>
    </reaction>
    <physiologicalReaction direction="left-to-right" evidence="24">
        <dbReference type="Rhea" id="RHEA:63021"/>
    </physiologicalReaction>
</comment>
<sequence>MLISTESKNCNIILLTLCGLTTAYGTVIVLSNWRKNRQLRKKALKRRENEQLCMQQLLEQLANNYTKEEQAEILGLNAVELVSAAQQGKFSPLKILETYWTKAISCTKATNCITSVIKVAKAEAQELGACTDPSQFPLFGLPVSVKECYGIKDMDATIGLMSEINNLDLDDCVLVKVLKSLGAVPFVKTNLSQITFSLASGNPLFGDTSNPHRLEFTPGGSSSGEGALIGGGGSLLGFGTDTGGSIRFPSHLCGICGFKPTCNRLSLAGLHGPIPGHVNIATTIGPMARDVDTLVLAMRSILCPLMFELDPYIVPMPFDEKLFGCTKPLRIGYYVDDGFNKPVPAVQRAVMMAKKHLETSGHILVPYKIPNVERAWELFMSLCFADGGKRCKEILKNEDIDPVLVPLIQKLYFPKCLGKLGSFLVNLRNCWKSPRIAKDFSLLVEKERNISTVWNLEAQTFEYKAKFFSTWVQPEGNLDALIGPPSAMVAGPQKHFEDTTAILSYTALYVLLNCPAGCVPVTKVTQDDIDALKNYEGHFGDAWDKNTKDACMDSVGLPVGVQCITKPWKDELCLRVMLDLQKSVGLL</sequence>